<dbReference type="RefSeq" id="XP_053585981.1">
    <property type="nucleotide sequence ID" value="XM_053731209.1"/>
</dbReference>
<evidence type="ECO:0000313" key="3">
    <source>
        <dbReference type="EMBL" id="KAF1759452.1"/>
    </source>
</evidence>
<dbReference type="CTD" id="9812793"/>
<comment type="caution">
    <text evidence="3">The sequence shown here is derived from an EMBL/GenBank/DDBJ whole genome shotgun (WGS) entry which is preliminary data.</text>
</comment>
<dbReference type="PANTHER" id="PTHR13848">
    <property type="entry name" value="PROTEIN YIPPEE-LIKE CG15309-RELATED"/>
    <property type="match status" value="1"/>
</dbReference>
<evidence type="ECO:0000256" key="1">
    <source>
        <dbReference type="SAM" id="MobiDB-lite"/>
    </source>
</evidence>
<name>A0A6A5GYT3_CAERE</name>
<dbReference type="KEGG" id="crq:GCK72_015919"/>
<dbReference type="GeneID" id="9812793"/>
<feature type="compositionally biased region" description="Pro residues" evidence="1">
    <location>
        <begin position="123"/>
        <end position="133"/>
    </location>
</feature>
<feature type="domain" description="Yippee" evidence="2">
    <location>
        <begin position="1"/>
        <end position="93"/>
    </location>
</feature>
<dbReference type="InterPro" id="IPR034751">
    <property type="entry name" value="Yippee"/>
</dbReference>
<organism evidence="3 4">
    <name type="scientific">Caenorhabditis remanei</name>
    <name type="common">Caenorhabditis vulgaris</name>
    <dbReference type="NCBI Taxonomy" id="31234"/>
    <lineage>
        <taxon>Eukaryota</taxon>
        <taxon>Metazoa</taxon>
        <taxon>Ecdysozoa</taxon>
        <taxon>Nematoda</taxon>
        <taxon>Chromadorea</taxon>
        <taxon>Rhabditida</taxon>
        <taxon>Rhabditina</taxon>
        <taxon>Rhabditomorpha</taxon>
        <taxon>Rhabditoidea</taxon>
        <taxon>Rhabditidae</taxon>
        <taxon>Peloderinae</taxon>
        <taxon>Caenorhabditis</taxon>
    </lineage>
</organism>
<evidence type="ECO:0000313" key="4">
    <source>
        <dbReference type="Proteomes" id="UP000483820"/>
    </source>
</evidence>
<feature type="compositionally biased region" description="Acidic residues" evidence="1">
    <location>
        <begin position="105"/>
        <end position="116"/>
    </location>
</feature>
<dbReference type="PROSITE" id="PS51792">
    <property type="entry name" value="YIPPEE"/>
    <property type="match status" value="1"/>
</dbReference>
<sequence>MGFKFFANNGGDKTYHCAICVTGQAYLFKTVSNVSYGALTRREMMTGNHFVRDVFCGGCKEHIGWMYELAPTDHEKYKEGCTILERLHIIESGMISDDDPPPREEELEAPEDDDDDVLLRAETPPPLRAPPPIRAAHPPPLIPMALLAQQVMARREAPPPENVLPVAAAPPVIPNMQRVRRARIRMPPVADPRYRPRPRADLEADPPYFHRDRRNRIPVARIGVRERLLRNLGRYALAVFERTLGQFNQAVAICCRDGDNRPLLDMGFRREMARYHLPIDIVNVATWRIHPSGLADQVLILFFEDMDNVRLRTEWEQQQAENPEAMPDLDELNALLQERRNLQFPEIADAARRERMIARRAARRAIEAPRAAEAPRAPEGAPRPPGRRPPGRQNLEMQRFAENPELFLPNPEELARQEAVRIRVRQRLAEMEANGEIARIMARARGDDVEEEQEQPAALGARNAHLAE</sequence>
<protein>
    <recommendedName>
        <fullName evidence="2">Yippee domain-containing protein</fullName>
    </recommendedName>
</protein>
<accession>A0A6A5GYT3</accession>
<evidence type="ECO:0000259" key="2">
    <source>
        <dbReference type="PROSITE" id="PS51792"/>
    </source>
</evidence>
<feature type="region of interest" description="Disordered" evidence="1">
    <location>
        <begin position="93"/>
        <end position="133"/>
    </location>
</feature>
<reference evidence="3 4" key="1">
    <citation type="submission" date="2019-12" db="EMBL/GenBank/DDBJ databases">
        <title>Chromosome-level assembly of the Caenorhabditis remanei genome.</title>
        <authorList>
            <person name="Teterina A.A."/>
            <person name="Willis J.H."/>
            <person name="Phillips P.C."/>
        </authorList>
    </citation>
    <scope>NUCLEOTIDE SEQUENCE [LARGE SCALE GENOMIC DNA]</scope>
    <source>
        <strain evidence="3 4">PX506</strain>
        <tissue evidence="3">Whole organism</tissue>
    </source>
</reference>
<gene>
    <name evidence="3" type="ORF">GCK72_015919</name>
</gene>
<dbReference type="EMBL" id="WUAV01000004">
    <property type="protein sequence ID" value="KAF1759452.1"/>
    <property type="molecule type" value="Genomic_DNA"/>
</dbReference>
<dbReference type="InterPro" id="IPR039058">
    <property type="entry name" value="Yippee_fam"/>
</dbReference>
<feature type="region of interest" description="Disordered" evidence="1">
    <location>
        <begin position="364"/>
        <end position="393"/>
    </location>
</feature>
<feature type="compositionally biased region" description="Low complexity" evidence="1">
    <location>
        <begin position="368"/>
        <end position="380"/>
    </location>
</feature>
<feature type="region of interest" description="Disordered" evidence="1">
    <location>
        <begin position="444"/>
        <end position="468"/>
    </location>
</feature>
<proteinExistence type="predicted"/>
<dbReference type="AlphaFoldDB" id="A0A6A5GYT3"/>
<dbReference type="Proteomes" id="UP000483820">
    <property type="component" value="Chromosome IV"/>
</dbReference>